<comment type="pathway">
    <text evidence="2">Protein modification; protein sumoylation.</text>
</comment>
<evidence type="ECO:0000256" key="9">
    <source>
        <dbReference type="ARBA" id="ARBA00022833"/>
    </source>
</evidence>
<comment type="subcellular location">
    <subcellularLocation>
        <location evidence="1">Nucleus</location>
    </subcellularLocation>
</comment>
<dbReference type="PROSITE" id="PS51044">
    <property type="entry name" value="ZF_SP_RING"/>
    <property type="match status" value="1"/>
</dbReference>
<evidence type="ECO:0000256" key="8">
    <source>
        <dbReference type="ARBA" id="ARBA00022786"/>
    </source>
</evidence>
<proteinExistence type="inferred from homology"/>
<dbReference type="GO" id="GO:0008270">
    <property type="term" value="F:zinc ion binding"/>
    <property type="evidence" value="ECO:0007669"/>
    <property type="project" value="UniProtKB-KW"/>
</dbReference>
<dbReference type="PANTHER" id="PTHR21330:SF1">
    <property type="entry name" value="E3 SUMO-PROTEIN LIGASE NSE2"/>
    <property type="match status" value="1"/>
</dbReference>
<evidence type="ECO:0000256" key="6">
    <source>
        <dbReference type="ARBA" id="ARBA00022723"/>
    </source>
</evidence>
<evidence type="ECO:0000259" key="14">
    <source>
        <dbReference type="PROSITE" id="PS51044"/>
    </source>
</evidence>
<dbReference type="Gene3D" id="3.30.40.10">
    <property type="entry name" value="Zinc/RING finger domain, C3HC4 (zinc finger)"/>
    <property type="match status" value="1"/>
</dbReference>
<dbReference type="GO" id="GO:0030915">
    <property type="term" value="C:Smc5-Smc6 complex"/>
    <property type="evidence" value="ECO:0007669"/>
    <property type="project" value="InterPro"/>
</dbReference>
<dbReference type="STRING" id="225164.V3Z5G5"/>
<keyword evidence="16" id="KW-1185">Reference proteome</keyword>
<evidence type="ECO:0000313" key="15">
    <source>
        <dbReference type="EMBL" id="ESO85988.1"/>
    </source>
</evidence>
<dbReference type="Pfam" id="PF11789">
    <property type="entry name" value="zf-Nse"/>
    <property type="match status" value="1"/>
</dbReference>
<feature type="domain" description="SP-RING-type" evidence="14">
    <location>
        <begin position="141"/>
        <end position="193"/>
    </location>
</feature>
<gene>
    <name evidence="15" type="ORF">LOTGIDRAFT_129800</name>
</gene>
<evidence type="ECO:0000256" key="11">
    <source>
        <dbReference type="ARBA" id="ARBA00031731"/>
    </source>
</evidence>
<organism evidence="15 16">
    <name type="scientific">Lottia gigantea</name>
    <name type="common">Giant owl limpet</name>
    <dbReference type="NCBI Taxonomy" id="225164"/>
    <lineage>
        <taxon>Eukaryota</taxon>
        <taxon>Metazoa</taxon>
        <taxon>Spiralia</taxon>
        <taxon>Lophotrochozoa</taxon>
        <taxon>Mollusca</taxon>
        <taxon>Gastropoda</taxon>
        <taxon>Patellogastropoda</taxon>
        <taxon>Lottioidea</taxon>
        <taxon>Lottiidae</taxon>
        <taxon>Lottia</taxon>
    </lineage>
</organism>
<dbReference type="OMA" id="IVCIIES"/>
<dbReference type="UniPathway" id="UPA00886"/>
<evidence type="ECO:0000256" key="1">
    <source>
        <dbReference type="ARBA" id="ARBA00004123"/>
    </source>
</evidence>
<sequence length="193" mass="22459">MTSFCVVDQAVNMMKHVETYINVGMELAIDVASDLGEYEKGDCEEELNEVMLDYIRMQRDFKQFIDSVEYMKKKVGANFKTAEVVKMESILHERVAELKSTNDDSLFKEHEKYRDLVEKIHEVRNTDQINTETRAITQGEEDEDVQMTEDNVVTKCPYTAQEMTNPVKNKICGHNYEKDGILEYISNRKHKAK</sequence>
<keyword evidence="6" id="KW-0479">Metal-binding</keyword>
<comment type="similarity">
    <text evidence="3">Belongs to the NSE2 family.</text>
</comment>
<dbReference type="Proteomes" id="UP000030746">
    <property type="component" value="Unassembled WGS sequence"/>
</dbReference>
<dbReference type="InterPro" id="IPR013083">
    <property type="entry name" value="Znf_RING/FYVE/PHD"/>
</dbReference>
<dbReference type="HOGENOM" id="CLU_106543_0_0_1"/>
<evidence type="ECO:0000256" key="13">
    <source>
        <dbReference type="PROSITE-ProRule" id="PRU00452"/>
    </source>
</evidence>
<evidence type="ECO:0000256" key="10">
    <source>
        <dbReference type="ARBA" id="ARBA00023242"/>
    </source>
</evidence>
<dbReference type="GO" id="GO:0000724">
    <property type="term" value="P:double-strand break repair via homologous recombination"/>
    <property type="evidence" value="ECO:0007669"/>
    <property type="project" value="InterPro"/>
</dbReference>
<evidence type="ECO:0000313" key="16">
    <source>
        <dbReference type="Proteomes" id="UP000030746"/>
    </source>
</evidence>
<evidence type="ECO:0000256" key="5">
    <source>
        <dbReference type="ARBA" id="ARBA00022679"/>
    </source>
</evidence>
<evidence type="ECO:0000256" key="12">
    <source>
        <dbReference type="ARBA" id="ARBA00032533"/>
    </source>
</evidence>
<dbReference type="GO" id="GO:0005634">
    <property type="term" value="C:nucleus"/>
    <property type="evidence" value="ECO:0007669"/>
    <property type="project" value="UniProtKB-SubCell"/>
</dbReference>
<name>V3Z5G5_LOTGI</name>
<dbReference type="CTD" id="20232997"/>
<evidence type="ECO:0000256" key="2">
    <source>
        <dbReference type="ARBA" id="ARBA00004718"/>
    </source>
</evidence>
<keyword evidence="8" id="KW-0833">Ubl conjugation pathway</keyword>
<dbReference type="SUPFAM" id="SSF57850">
    <property type="entry name" value="RING/U-box"/>
    <property type="match status" value="1"/>
</dbReference>
<dbReference type="GO" id="GO:0061665">
    <property type="term" value="F:SUMO ligase activity"/>
    <property type="evidence" value="ECO:0007669"/>
    <property type="project" value="TreeGrafter"/>
</dbReference>
<dbReference type="OrthoDB" id="26899at2759"/>
<evidence type="ECO:0000256" key="3">
    <source>
        <dbReference type="ARBA" id="ARBA00008212"/>
    </source>
</evidence>
<keyword evidence="7 13" id="KW-0863">Zinc-finger</keyword>
<dbReference type="InterPro" id="IPR004181">
    <property type="entry name" value="Znf_MIZ"/>
</dbReference>
<evidence type="ECO:0000256" key="7">
    <source>
        <dbReference type="ARBA" id="ARBA00022771"/>
    </source>
</evidence>
<protein>
    <recommendedName>
        <fullName evidence="4">E3 SUMO-protein ligase NSE2</fullName>
    </recommendedName>
    <alternativeName>
        <fullName evidence="11">E3 SUMO-protein transferase NSE2</fullName>
    </alternativeName>
    <alternativeName>
        <fullName evidence="12">Non-structural maintenance of chromosomes element 2 homolog</fullName>
    </alternativeName>
</protein>
<evidence type="ECO:0000256" key="4">
    <source>
        <dbReference type="ARBA" id="ARBA00020923"/>
    </source>
</evidence>
<dbReference type="GO" id="GO:0016925">
    <property type="term" value="P:protein sumoylation"/>
    <property type="evidence" value="ECO:0007669"/>
    <property type="project" value="UniProtKB-UniPathway"/>
</dbReference>
<reference evidence="15 16" key="1">
    <citation type="journal article" date="2013" name="Nature">
        <title>Insights into bilaterian evolution from three spiralian genomes.</title>
        <authorList>
            <person name="Simakov O."/>
            <person name="Marletaz F."/>
            <person name="Cho S.J."/>
            <person name="Edsinger-Gonzales E."/>
            <person name="Havlak P."/>
            <person name="Hellsten U."/>
            <person name="Kuo D.H."/>
            <person name="Larsson T."/>
            <person name="Lv J."/>
            <person name="Arendt D."/>
            <person name="Savage R."/>
            <person name="Osoegawa K."/>
            <person name="de Jong P."/>
            <person name="Grimwood J."/>
            <person name="Chapman J.A."/>
            <person name="Shapiro H."/>
            <person name="Aerts A."/>
            <person name="Otillar R.P."/>
            <person name="Terry A.Y."/>
            <person name="Boore J.L."/>
            <person name="Grigoriev I.V."/>
            <person name="Lindberg D.R."/>
            <person name="Seaver E.C."/>
            <person name="Weisblat D.A."/>
            <person name="Putnam N.H."/>
            <person name="Rokhsar D.S."/>
        </authorList>
    </citation>
    <scope>NUCLEOTIDE SEQUENCE [LARGE SCALE GENOMIC DNA]</scope>
</reference>
<dbReference type="GeneID" id="20232997"/>
<keyword evidence="10" id="KW-0539">Nucleus</keyword>
<dbReference type="CDD" id="cd16651">
    <property type="entry name" value="SPL-RING_NSE2"/>
    <property type="match status" value="1"/>
</dbReference>
<keyword evidence="5" id="KW-0808">Transferase</keyword>
<dbReference type="InterPro" id="IPR026846">
    <property type="entry name" value="Nse2(Mms21)"/>
</dbReference>
<dbReference type="KEGG" id="lgi:LOTGIDRAFT_129800"/>
<dbReference type="EMBL" id="KB203188">
    <property type="protein sequence ID" value="ESO85988.1"/>
    <property type="molecule type" value="Genomic_DNA"/>
</dbReference>
<dbReference type="PANTHER" id="PTHR21330">
    <property type="entry name" value="E3 SUMO-PROTEIN LIGASE NSE2"/>
    <property type="match status" value="1"/>
</dbReference>
<dbReference type="RefSeq" id="XP_009063242.1">
    <property type="nucleotide sequence ID" value="XM_009064994.1"/>
</dbReference>
<dbReference type="AlphaFoldDB" id="V3Z5G5"/>
<accession>V3Z5G5</accession>
<keyword evidence="9" id="KW-0862">Zinc</keyword>